<evidence type="ECO:0000313" key="2">
    <source>
        <dbReference type="Proteomes" id="UP000830671"/>
    </source>
</evidence>
<accession>A0A9Q8T826</accession>
<dbReference type="Proteomes" id="UP000830671">
    <property type="component" value="Chromosome 8"/>
</dbReference>
<sequence>MCAIVGYGIKRALISVDLSSNVFKMISIDERYTKRVDRWFNDTTWFTCGRTTRLPHPAQCRAMKFRVSAFGRRILASPNIEHILDLLPDLTISLDGTNTYLALLDWNRLCNNDCMAKSHEQPWQRVQSNRIKISLSKYYVDELGMSVREGYLAIYHTNQKALLRPVLHTITSSCYHPRRRSFVKQTDSFTLEAHFISPQALVMALAEVGVATAAVAPVAPVAAAITFPVAALAVGAGAVAVRMGLFNTSDTPPRMPKTPKKMLKRLLKVYGKKNHKKLKKRTRYDTNNRNTASKDIRDMFEFQGCKTHTKLLRGVFDIENPPDYEAWVTSDILNYKMLGLVSLRKRLVVQLKDGFRLNSFSLLQRKTDFFEGRPLIMPFLSTAQEAPVSTLG</sequence>
<dbReference type="AlphaFoldDB" id="A0A9Q8T826"/>
<proteinExistence type="predicted"/>
<protein>
    <submittedName>
        <fullName evidence="1">Uncharacterized protein</fullName>
    </submittedName>
</protein>
<gene>
    <name evidence="1" type="ORF">CLUP02_15317</name>
</gene>
<dbReference type="GeneID" id="73349251"/>
<organism evidence="1 2">
    <name type="scientific">Colletotrichum lupini</name>
    <dbReference type="NCBI Taxonomy" id="145971"/>
    <lineage>
        <taxon>Eukaryota</taxon>
        <taxon>Fungi</taxon>
        <taxon>Dikarya</taxon>
        <taxon>Ascomycota</taxon>
        <taxon>Pezizomycotina</taxon>
        <taxon>Sordariomycetes</taxon>
        <taxon>Hypocreomycetidae</taxon>
        <taxon>Glomerellales</taxon>
        <taxon>Glomerellaceae</taxon>
        <taxon>Colletotrichum</taxon>
        <taxon>Colletotrichum acutatum species complex</taxon>
    </lineage>
</organism>
<evidence type="ECO:0000313" key="1">
    <source>
        <dbReference type="EMBL" id="UQC89786.1"/>
    </source>
</evidence>
<reference evidence="1" key="1">
    <citation type="journal article" date="2021" name="Mol. Plant Microbe Interact.">
        <title>Complete Genome Sequence of the Plant-Pathogenic Fungus Colletotrichum lupini.</title>
        <authorList>
            <person name="Baroncelli R."/>
            <person name="Pensec F."/>
            <person name="Da Lio D."/>
            <person name="Boufleur T."/>
            <person name="Vicente I."/>
            <person name="Sarrocco S."/>
            <person name="Picot A."/>
            <person name="Baraldi E."/>
            <person name="Sukno S."/>
            <person name="Thon M."/>
            <person name="Le Floch G."/>
        </authorList>
    </citation>
    <scope>NUCLEOTIDE SEQUENCE</scope>
    <source>
        <strain evidence="1">IMI 504893</strain>
    </source>
</reference>
<dbReference type="EMBL" id="CP019480">
    <property type="protein sequence ID" value="UQC89786.1"/>
    <property type="molecule type" value="Genomic_DNA"/>
</dbReference>
<dbReference type="RefSeq" id="XP_049151387.1">
    <property type="nucleotide sequence ID" value="XM_049294241.1"/>
</dbReference>
<keyword evidence="2" id="KW-1185">Reference proteome</keyword>
<name>A0A9Q8T826_9PEZI</name>
<dbReference type="KEGG" id="clup:CLUP02_15317"/>